<dbReference type="EMBL" id="BLXT01005342">
    <property type="protein sequence ID" value="GFO22238.1"/>
    <property type="molecule type" value="Genomic_DNA"/>
</dbReference>
<feature type="region of interest" description="Disordered" evidence="1">
    <location>
        <begin position="77"/>
        <end position="97"/>
    </location>
</feature>
<evidence type="ECO:0000256" key="1">
    <source>
        <dbReference type="SAM" id="MobiDB-lite"/>
    </source>
</evidence>
<reference evidence="2 3" key="1">
    <citation type="journal article" date="2021" name="Elife">
        <title>Chloroplast acquisition without the gene transfer in kleptoplastic sea slugs, Plakobranchus ocellatus.</title>
        <authorList>
            <person name="Maeda T."/>
            <person name="Takahashi S."/>
            <person name="Yoshida T."/>
            <person name="Shimamura S."/>
            <person name="Takaki Y."/>
            <person name="Nagai Y."/>
            <person name="Toyoda A."/>
            <person name="Suzuki Y."/>
            <person name="Arimoto A."/>
            <person name="Ishii H."/>
            <person name="Satoh N."/>
            <person name="Nishiyama T."/>
            <person name="Hasebe M."/>
            <person name="Maruyama T."/>
            <person name="Minagawa J."/>
            <person name="Obokata J."/>
            <person name="Shigenobu S."/>
        </authorList>
    </citation>
    <scope>NUCLEOTIDE SEQUENCE [LARGE SCALE GENOMIC DNA]</scope>
</reference>
<evidence type="ECO:0000313" key="2">
    <source>
        <dbReference type="EMBL" id="GFO22238.1"/>
    </source>
</evidence>
<gene>
    <name evidence="2" type="ORF">PoB_004874300</name>
</gene>
<name>A0AAV4BRM9_9GAST</name>
<protein>
    <submittedName>
        <fullName evidence="2">Uncharacterized protein</fullName>
    </submittedName>
</protein>
<organism evidence="2 3">
    <name type="scientific">Plakobranchus ocellatus</name>
    <dbReference type="NCBI Taxonomy" id="259542"/>
    <lineage>
        <taxon>Eukaryota</taxon>
        <taxon>Metazoa</taxon>
        <taxon>Spiralia</taxon>
        <taxon>Lophotrochozoa</taxon>
        <taxon>Mollusca</taxon>
        <taxon>Gastropoda</taxon>
        <taxon>Heterobranchia</taxon>
        <taxon>Euthyneura</taxon>
        <taxon>Panpulmonata</taxon>
        <taxon>Sacoglossa</taxon>
        <taxon>Placobranchoidea</taxon>
        <taxon>Plakobranchidae</taxon>
        <taxon>Plakobranchus</taxon>
    </lineage>
</organism>
<evidence type="ECO:0000313" key="3">
    <source>
        <dbReference type="Proteomes" id="UP000735302"/>
    </source>
</evidence>
<proteinExistence type="predicted"/>
<accession>A0AAV4BRM9</accession>
<keyword evidence="3" id="KW-1185">Reference proteome</keyword>
<dbReference type="AlphaFoldDB" id="A0AAV4BRM9"/>
<dbReference type="Proteomes" id="UP000735302">
    <property type="component" value="Unassembled WGS sequence"/>
</dbReference>
<comment type="caution">
    <text evidence="2">The sequence shown here is derived from an EMBL/GenBank/DDBJ whole genome shotgun (WGS) entry which is preliminary data.</text>
</comment>
<sequence>MYNKLPSASPSVSITRSLFAARWCAEVGASTAMENDPISLCVCSEAIYRAQRYHRGCDCPALLFPRALSNAALSLRTGPPSSPAGTNHRLESRMNSVPFSRNSTNPNLLSEPYNIVATIAMSYNFR</sequence>